<dbReference type="PATRIC" id="fig|1122219.3.peg.2430"/>
<reference evidence="12 13" key="1">
    <citation type="submission" date="2015-06" db="EMBL/GenBank/DDBJ databases">
        <title>Draft genome sequence of beer spoilage bacterium Megasphaera cerevisiae type strain 20462.</title>
        <authorList>
            <person name="Kutumbaka K."/>
            <person name="Pasmowitz J."/>
            <person name="Mategko J."/>
            <person name="Reyes D."/>
            <person name="Friedrich A."/>
            <person name="Han S."/>
            <person name="Martens-Habbena W."/>
            <person name="Neal-McKinney J."/>
            <person name="Janagama H.K."/>
            <person name="Nadala C."/>
            <person name="Samadpour M."/>
        </authorList>
    </citation>
    <scope>NUCLEOTIDE SEQUENCE [LARGE SCALE GENOMIC DNA]</scope>
    <source>
        <strain evidence="12 13">DSM 20462</strain>
    </source>
</reference>
<comment type="caution">
    <text evidence="12">The sequence shown here is derived from an EMBL/GenBank/DDBJ whole genome shotgun (WGS) entry which is preliminary data.</text>
</comment>
<dbReference type="PROSITE" id="PS00521">
    <property type="entry name" value="P5CR"/>
    <property type="match status" value="1"/>
</dbReference>
<evidence type="ECO:0000259" key="10">
    <source>
        <dbReference type="Pfam" id="PF03807"/>
    </source>
</evidence>
<dbReference type="InterPro" id="IPR028939">
    <property type="entry name" value="P5C_Rdtase_cat_N"/>
</dbReference>
<keyword evidence="3 6" id="KW-0521">NADP</keyword>
<dbReference type="InterPro" id="IPR000304">
    <property type="entry name" value="Pyrroline-COOH_reductase"/>
</dbReference>
<evidence type="ECO:0000256" key="9">
    <source>
        <dbReference type="RuleBase" id="RU003903"/>
    </source>
</evidence>
<dbReference type="Proteomes" id="UP000036503">
    <property type="component" value="Unassembled WGS sequence"/>
</dbReference>
<evidence type="ECO:0000256" key="3">
    <source>
        <dbReference type="ARBA" id="ARBA00022857"/>
    </source>
</evidence>
<feature type="domain" description="Pyrroline-5-carboxylate reductase catalytic N-terminal" evidence="10">
    <location>
        <begin position="4"/>
        <end position="99"/>
    </location>
</feature>
<dbReference type="GO" id="GO:0055129">
    <property type="term" value="P:L-proline biosynthetic process"/>
    <property type="evidence" value="ECO:0007669"/>
    <property type="project" value="UniProtKB-UniRule"/>
</dbReference>
<evidence type="ECO:0000313" key="13">
    <source>
        <dbReference type="Proteomes" id="UP000036503"/>
    </source>
</evidence>
<dbReference type="Pfam" id="PF03807">
    <property type="entry name" value="F420_oxidored"/>
    <property type="match status" value="1"/>
</dbReference>
<evidence type="ECO:0000256" key="6">
    <source>
        <dbReference type="HAMAP-Rule" id="MF_01925"/>
    </source>
</evidence>
<evidence type="ECO:0000256" key="7">
    <source>
        <dbReference type="NCBIfam" id="TIGR00112"/>
    </source>
</evidence>
<feature type="domain" description="Pyrroline-5-carboxylate reductase dimerisation" evidence="11">
    <location>
        <begin position="162"/>
        <end position="266"/>
    </location>
</feature>
<keyword evidence="6" id="KW-0963">Cytoplasm</keyword>
<dbReference type="FunFam" id="1.10.3730.10:FF:000001">
    <property type="entry name" value="Pyrroline-5-carboxylate reductase"/>
    <property type="match status" value="1"/>
</dbReference>
<name>A0A0J6WQK1_9FIRM</name>
<dbReference type="Gene3D" id="1.10.3730.10">
    <property type="entry name" value="ProC C-terminal domain-like"/>
    <property type="match status" value="1"/>
</dbReference>
<keyword evidence="13" id="KW-1185">Reference proteome</keyword>
<dbReference type="SUPFAM" id="SSF48179">
    <property type="entry name" value="6-phosphogluconate dehydrogenase C-terminal domain-like"/>
    <property type="match status" value="1"/>
</dbReference>
<evidence type="ECO:0000256" key="5">
    <source>
        <dbReference type="ARBA" id="ARBA00058118"/>
    </source>
</evidence>
<dbReference type="OrthoDB" id="9805754at2"/>
<dbReference type="EMBL" id="LEKT01000050">
    <property type="protein sequence ID" value="KMO85700.1"/>
    <property type="molecule type" value="Genomic_DNA"/>
</dbReference>
<dbReference type="InterPro" id="IPR008927">
    <property type="entry name" value="6-PGluconate_DH-like_C_sf"/>
</dbReference>
<dbReference type="HAMAP" id="MF_01925">
    <property type="entry name" value="P5C_reductase"/>
    <property type="match status" value="1"/>
</dbReference>
<dbReference type="PIRSF" id="PIRSF000193">
    <property type="entry name" value="Pyrrol-5-carb_rd"/>
    <property type="match status" value="1"/>
</dbReference>
<evidence type="ECO:0000313" key="12">
    <source>
        <dbReference type="EMBL" id="KMO85700.1"/>
    </source>
</evidence>
<sequence>MFKTIGICGAGNMGRAIVKGLVSAGAIEAKHIYIYNIHKEKGQDLADETGAVNVESIEALAKKSQALIMAVKPHIMAGTLDQINSHIHADSVIISIAAGLTIARLAKHLPTAAKIIRVMPNTPSMVNEGMAAITVNDAVTDAEAQAALEVFESFGRAELIEERLIDAVGGLSGSGPAYVYMFIEALADGAVLEGMPRAKAYTFAAQTVLGAAKMVLETGEHPGKLKDDVCSPGGTTIEAVRILENKGFRAAATEAVIASTEKCKQL</sequence>
<organism evidence="12 13">
    <name type="scientific">Megasphaera cerevisiae DSM 20462</name>
    <dbReference type="NCBI Taxonomy" id="1122219"/>
    <lineage>
        <taxon>Bacteria</taxon>
        <taxon>Bacillati</taxon>
        <taxon>Bacillota</taxon>
        <taxon>Negativicutes</taxon>
        <taxon>Veillonellales</taxon>
        <taxon>Veillonellaceae</taxon>
        <taxon>Megasphaera</taxon>
    </lineage>
</organism>
<evidence type="ECO:0000256" key="8">
    <source>
        <dbReference type="PIRSR" id="PIRSR000193-1"/>
    </source>
</evidence>
<evidence type="ECO:0000259" key="11">
    <source>
        <dbReference type="Pfam" id="PF14748"/>
    </source>
</evidence>
<comment type="function">
    <text evidence="5 6">Catalyzes the reduction of 1-pyrroline-5-carboxylate (PCA) to L-proline.</text>
</comment>
<dbReference type="NCBIfam" id="TIGR00112">
    <property type="entry name" value="proC"/>
    <property type="match status" value="1"/>
</dbReference>
<dbReference type="RefSeq" id="WP_048515134.1">
    <property type="nucleotide sequence ID" value="NZ_FUXD01000040.1"/>
</dbReference>
<comment type="subcellular location">
    <subcellularLocation>
        <location evidence="6">Cytoplasm</location>
    </subcellularLocation>
</comment>
<keyword evidence="6 9" id="KW-0028">Amino-acid biosynthesis</keyword>
<keyword evidence="2 6" id="KW-0641">Proline biosynthesis</keyword>
<accession>A0A0J6WQK1</accession>
<keyword evidence="4 6" id="KW-0560">Oxidoreductase</keyword>
<comment type="catalytic activity">
    <reaction evidence="6 9">
        <text>L-proline + NADP(+) = (S)-1-pyrroline-5-carboxylate + NADPH + 2 H(+)</text>
        <dbReference type="Rhea" id="RHEA:14109"/>
        <dbReference type="ChEBI" id="CHEBI:15378"/>
        <dbReference type="ChEBI" id="CHEBI:17388"/>
        <dbReference type="ChEBI" id="CHEBI:57783"/>
        <dbReference type="ChEBI" id="CHEBI:58349"/>
        <dbReference type="ChEBI" id="CHEBI:60039"/>
        <dbReference type="EC" id="1.5.1.2"/>
    </reaction>
</comment>
<dbReference type="EC" id="1.5.1.2" evidence="6 7"/>
<dbReference type="Gene3D" id="3.40.50.720">
    <property type="entry name" value="NAD(P)-binding Rossmann-like Domain"/>
    <property type="match status" value="1"/>
</dbReference>
<proteinExistence type="inferred from homology"/>
<dbReference type="SUPFAM" id="SSF51735">
    <property type="entry name" value="NAD(P)-binding Rossmann-fold domains"/>
    <property type="match status" value="1"/>
</dbReference>
<dbReference type="Pfam" id="PF14748">
    <property type="entry name" value="P5CR_dimer"/>
    <property type="match status" value="1"/>
</dbReference>
<dbReference type="AlphaFoldDB" id="A0A0J6WQK1"/>
<comment type="catalytic activity">
    <reaction evidence="6">
        <text>L-proline + NAD(+) = (S)-1-pyrroline-5-carboxylate + NADH + 2 H(+)</text>
        <dbReference type="Rhea" id="RHEA:14105"/>
        <dbReference type="ChEBI" id="CHEBI:15378"/>
        <dbReference type="ChEBI" id="CHEBI:17388"/>
        <dbReference type="ChEBI" id="CHEBI:57540"/>
        <dbReference type="ChEBI" id="CHEBI:57945"/>
        <dbReference type="ChEBI" id="CHEBI:60039"/>
        <dbReference type="EC" id="1.5.1.2"/>
    </reaction>
</comment>
<protein>
    <recommendedName>
        <fullName evidence="6 7">Pyrroline-5-carboxylate reductase</fullName>
        <shortName evidence="6">P5C reductase</shortName>
        <shortName evidence="6">P5CR</shortName>
        <ecNumber evidence="6 7">1.5.1.2</ecNumber>
    </recommendedName>
    <alternativeName>
        <fullName evidence="6">PCA reductase</fullName>
    </alternativeName>
</protein>
<feature type="binding site" evidence="8">
    <location>
        <begin position="70"/>
        <end position="73"/>
    </location>
    <ligand>
        <name>NADP(+)</name>
        <dbReference type="ChEBI" id="CHEBI:58349"/>
    </ligand>
</feature>
<dbReference type="FunCoup" id="A0A0J6WQK1">
    <property type="interactions" value="442"/>
</dbReference>
<dbReference type="UniPathway" id="UPA00098">
    <property type="reaction ID" value="UER00361"/>
</dbReference>
<dbReference type="InParanoid" id="A0A0J6WQK1"/>
<gene>
    <name evidence="6" type="primary">proC</name>
    <name evidence="12" type="ORF">AB840_12270</name>
</gene>
<evidence type="ECO:0000256" key="4">
    <source>
        <dbReference type="ARBA" id="ARBA00023002"/>
    </source>
</evidence>
<dbReference type="GO" id="GO:0004735">
    <property type="term" value="F:pyrroline-5-carboxylate reductase activity"/>
    <property type="evidence" value="ECO:0007669"/>
    <property type="project" value="UniProtKB-UniRule"/>
</dbReference>
<evidence type="ECO:0000256" key="2">
    <source>
        <dbReference type="ARBA" id="ARBA00022650"/>
    </source>
</evidence>
<dbReference type="GO" id="GO:0005737">
    <property type="term" value="C:cytoplasm"/>
    <property type="evidence" value="ECO:0007669"/>
    <property type="project" value="UniProtKB-SubCell"/>
</dbReference>
<comment type="similarity">
    <text evidence="1 6 9">Belongs to the pyrroline-5-carboxylate reductase family.</text>
</comment>
<dbReference type="PANTHER" id="PTHR11645">
    <property type="entry name" value="PYRROLINE-5-CARBOXYLATE REDUCTASE"/>
    <property type="match status" value="1"/>
</dbReference>
<dbReference type="PANTHER" id="PTHR11645:SF0">
    <property type="entry name" value="PYRROLINE-5-CARBOXYLATE REDUCTASE 3"/>
    <property type="match status" value="1"/>
</dbReference>
<dbReference type="InterPro" id="IPR029036">
    <property type="entry name" value="P5CR_dimer"/>
</dbReference>
<dbReference type="InterPro" id="IPR036291">
    <property type="entry name" value="NAD(P)-bd_dom_sf"/>
</dbReference>
<dbReference type="InterPro" id="IPR053790">
    <property type="entry name" value="P5CR-like_CS"/>
</dbReference>
<evidence type="ECO:0000256" key="1">
    <source>
        <dbReference type="ARBA" id="ARBA00005525"/>
    </source>
</evidence>
<comment type="pathway">
    <text evidence="6 9">Amino-acid biosynthesis; L-proline biosynthesis; L-proline from L-glutamate 5-semialdehyde: step 1/1.</text>
</comment>
<dbReference type="STRING" id="39029.BSR42_13385"/>